<comment type="function">
    <text evidence="17">Core subunit of the mitochondrial membrane respiratory chain NADH dehydrogenase (Complex I) which catalyzes electron transfer from NADH through the respiratory chain, using ubiquinone as an electron acceptor. Essential for the catalytic activity and assembly of complex I.</text>
</comment>
<evidence type="ECO:0000256" key="14">
    <source>
        <dbReference type="ARBA" id="ARBA00023128"/>
    </source>
</evidence>
<evidence type="ECO:0000256" key="10">
    <source>
        <dbReference type="ARBA" id="ARBA00022982"/>
    </source>
</evidence>
<feature type="transmembrane region" description="Helical" evidence="17">
    <location>
        <begin position="84"/>
        <end position="105"/>
    </location>
</feature>
<keyword evidence="15 17" id="KW-0472">Membrane</keyword>
<evidence type="ECO:0000256" key="11">
    <source>
        <dbReference type="ARBA" id="ARBA00022989"/>
    </source>
</evidence>
<feature type="transmembrane region" description="Helical" evidence="17">
    <location>
        <begin position="308"/>
        <end position="326"/>
    </location>
</feature>
<feature type="transmembrane region" description="Helical" evidence="17">
    <location>
        <begin position="143"/>
        <end position="163"/>
    </location>
</feature>
<keyword evidence="9 17" id="KW-1278">Translocase</keyword>
<reference evidence="19" key="1">
    <citation type="submission" date="2021-03" db="EMBL/GenBank/DDBJ databases">
        <title>Characterization of the complete mitogenome of a land leech, Haemadipsa crenata Ngamprasertwong.</title>
        <authorList>
            <person name="Meng F."/>
            <person name="Liu Z."/>
        </authorList>
    </citation>
    <scope>NUCLEOTIDE SEQUENCE</scope>
    <source>
        <tissue evidence="19">Jaw</tissue>
    </source>
</reference>
<dbReference type="PRINTS" id="PR01436">
    <property type="entry name" value="NADHDHGNASE2"/>
</dbReference>
<keyword evidence="13 17" id="KW-0830">Ubiquinone</keyword>
<dbReference type="InterPro" id="IPR050175">
    <property type="entry name" value="Complex_I_Subunit_2"/>
</dbReference>
<evidence type="ECO:0000256" key="12">
    <source>
        <dbReference type="ARBA" id="ARBA00023027"/>
    </source>
</evidence>
<dbReference type="EC" id="7.1.1.2" evidence="3 17"/>
<evidence type="ECO:0000256" key="8">
    <source>
        <dbReference type="ARBA" id="ARBA00022792"/>
    </source>
</evidence>
<keyword evidence="8 17" id="KW-0999">Mitochondrion inner membrane</keyword>
<accession>A0A8E5JSI5</accession>
<evidence type="ECO:0000256" key="17">
    <source>
        <dbReference type="RuleBase" id="RU003403"/>
    </source>
</evidence>
<dbReference type="EMBL" id="MW711186">
    <property type="protein sequence ID" value="QVD39091.1"/>
    <property type="molecule type" value="Genomic_DNA"/>
</dbReference>
<evidence type="ECO:0000313" key="19">
    <source>
        <dbReference type="EMBL" id="QVD39091.1"/>
    </source>
</evidence>
<dbReference type="PANTHER" id="PTHR46552">
    <property type="entry name" value="NADH-UBIQUINONE OXIDOREDUCTASE CHAIN 2"/>
    <property type="match status" value="1"/>
</dbReference>
<evidence type="ECO:0000256" key="13">
    <source>
        <dbReference type="ARBA" id="ARBA00023075"/>
    </source>
</evidence>
<organism evidence="19">
    <name type="scientific">Haemadipsa crenata</name>
    <dbReference type="NCBI Taxonomy" id="933810"/>
    <lineage>
        <taxon>Eukaryota</taxon>
        <taxon>Metazoa</taxon>
        <taxon>Spiralia</taxon>
        <taxon>Lophotrochozoa</taxon>
        <taxon>Annelida</taxon>
        <taxon>Clitellata</taxon>
        <taxon>Hirudinea</taxon>
        <taxon>Hirudinida</taxon>
        <taxon>Hirudiniformes</taxon>
        <taxon>Haemadipsidae</taxon>
        <taxon>Haemadipsa</taxon>
    </lineage>
</organism>
<feature type="domain" description="NADH:quinone oxidoreductase/Mrp antiporter transmembrane" evidence="18">
    <location>
        <begin position="24"/>
        <end position="278"/>
    </location>
</feature>
<dbReference type="PANTHER" id="PTHR46552:SF1">
    <property type="entry name" value="NADH-UBIQUINONE OXIDOREDUCTASE CHAIN 2"/>
    <property type="match status" value="1"/>
</dbReference>
<keyword evidence="10 17" id="KW-0249">Electron transport</keyword>
<keyword evidence="6 17" id="KW-0679">Respiratory chain</keyword>
<dbReference type="AlphaFoldDB" id="A0A8E5JSI5"/>
<protein>
    <recommendedName>
        <fullName evidence="4 17">NADH-ubiquinone oxidoreductase chain 2</fullName>
        <ecNumber evidence="3 17">7.1.1.2</ecNumber>
    </recommendedName>
</protein>
<gene>
    <name evidence="19" type="primary">nad2</name>
</gene>
<dbReference type="GO" id="GO:0005743">
    <property type="term" value="C:mitochondrial inner membrane"/>
    <property type="evidence" value="ECO:0007669"/>
    <property type="project" value="UniProtKB-SubCell"/>
</dbReference>
<evidence type="ECO:0000256" key="1">
    <source>
        <dbReference type="ARBA" id="ARBA00004448"/>
    </source>
</evidence>
<dbReference type="Pfam" id="PF00361">
    <property type="entry name" value="Proton_antipo_M"/>
    <property type="match status" value="1"/>
</dbReference>
<proteinExistence type="inferred from homology"/>
<evidence type="ECO:0000256" key="5">
    <source>
        <dbReference type="ARBA" id="ARBA00022448"/>
    </source>
</evidence>
<comment type="similarity">
    <text evidence="2 17">Belongs to the complex I subunit 2 family.</text>
</comment>
<comment type="subcellular location">
    <subcellularLocation>
        <location evidence="1 17">Mitochondrion inner membrane</location>
        <topology evidence="1 17">Multi-pass membrane protein</topology>
    </subcellularLocation>
</comment>
<feature type="transmembrane region" description="Helical" evidence="17">
    <location>
        <begin position="170"/>
        <end position="189"/>
    </location>
</feature>
<evidence type="ECO:0000259" key="18">
    <source>
        <dbReference type="Pfam" id="PF00361"/>
    </source>
</evidence>
<keyword evidence="7 17" id="KW-0812">Transmembrane</keyword>
<comment type="catalytic activity">
    <reaction evidence="16 17">
        <text>a ubiquinone + NADH + 5 H(+)(in) = a ubiquinol + NAD(+) + 4 H(+)(out)</text>
        <dbReference type="Rhea" id="RHEA:29091"/>
        <dbReference type="Rhea" id="RHEA-COMP:9565"/>
        <dbReference type="Rhea" id="RHEA-COMP:9566"/>
        <dbReference type="ChEBI" id="CHEBI:15378"/>
        <dbReference type="ChEBI" id="CHEBI:16389"/>
        <dbReference type="ChEBI" id="CHEBI:17976"/>
        <dbReference type="ChEBI" id="CHEBI:57540"/>
        <dbReference type="ChEBI" id="CHEBI:57945"/>
        <dbReference type="EC" id="7.1.1.2"/>
    </reaction>
</comment>
<sequence>MMLSPINMMNFCLLFITSMLMLVSSSWLGVWTMMEFNMFSFLPLMLMSSMHYEEEGVVKYFITQIIASMLLLWCYIMLMVSTEFAIMKFIMLLSLLMKIGSFPCYSWYPNVMKSINWLNCMLLSTLQKVGPCLLLLLCLDFNYLLVIIISLINVLLGGIFGLFQIDLRSLLAYSSISHMGWMLASYSIGFKLISIIYFLLYVLLSVPIFMIFLSSGIFLLTNLIYSNKDMMINMISVFIMLLSLSGMPPLTGFFPKLLTLLFISKYSIMASAALVLFSILSMYMYINILFSLLFFYFKQYFMKEVLNLNLLISMSITMMFIPLMMII</sequence>
<evidence type="ECO:0000256" key="4">
    <source>
        <dbReference type="ARBA" id="ARBA00021008"/>
    </source>
</evidence>
<keyword evidence="5" id="KW-0813">Transport</keyword>
<evidence type="ECO:0000256" key="15">
    <source>
        <dbReference type="ARBA" id="ARBA00023136"/>
    </source>
</evidence>
<dbReference type="InterPro" id="IPR003917">
    <property type="entry name" value="NADH_UbQ_OxRdtase_chain2"/>
</dbReference>
<feature type="transmembrane region" description="Helical" evidence="17">
    <location>
        <begin position="266"/>
        <end position="296"/>
    </location>
</feature>
<feature type="transmembrane region" description="Helical" evidence="17">
    <location>
        <begin position="60"/>
        <end position="78"/>
    </location>
</feature>
<feature type="transmembrane region" description="Helical" evidence="17">
    <location>
        <begin position="232"/>
        <end position="254"/>
    </location>
</feature>
<evidence type="ECO:0000256" key="2">
    <source>
        <dbReference type="ARBA" id="ARBA00007012"/>
    </source>
</evidence>
<evidence type="ECO:0000256" key="7">
    <source>
        <dbReference type="ARBA" id="ARBA00022692"/>
    </source>
</evidence>
<evidence type="ECO:0000256" key="9">
    <source>
        <dbReference type="ARBA" id="ARBA00022967"/>
    </source>
</evidence>
<dbReference type="GO" id="GO:0006120">
    <property type="term" value="P:mitochondrial electron transport, NADH to ubiquinone"/>
    <property type="evidence" value="ECO:0007669"/>
    <property type="project" value="InterPro"/>
</dbReference>
<name>A0A8E5JSI5_9ANNE</name>
<geneLocation type="mitochondrion" evidence="19"/>
<evidence type="ECO:0000256" key="6">
    <source>
        <dbReference type="ARBA" id="ARBA00022660"/>
    </source>
</evidence>
<evidence type="ECO:0000256" key="16">
    <source>
        <dbReference type="ARBA" id="ARBA00049551"/>
    </source>
</evidence>
<feature type="transmembrane region" description="Helical" evidence="17">
    <location>
        <begin position="195"/>
        <end position="220"/>
    </location>
</feature>
<keyword evidence="12 17" id="KW-0520">NAD</keyword>
<evidence type="ECO:0000256" key="3">
    <source>
        <dbReference type="ARBA" id="ARBA00012944"/>
    </source>
</evidence>
<keyword evidence="14 17" id="KW-0496">Mitochondrion</keyword>
<dbReference type="InterPro" id="IPR001750">
    <property type="entry name" value="ND/Mrp_TM"/>
</dbReference>
<dbReference type="GO" id="GO:0008137">
    <property type="term" value="F:NADH dehydrogenase (ubiquinone) activity"/>
    <property type="evidence" value="ECO:0007669"/>
    <property type="project" value="UniProtKB-EC"/>
</dbReference>
<keyword evidence="11 17" id="KW-1133">Transmembrane helix</keyword>